<dbReference type="AlphaFoldDB" id="A0A0D3I4Q6"/>
<reference evidence="1" key="2">
    <citation type="submission" date="2024-10" db="UniProtKB">
        <authorList>
            <consortium name="EnsemblProtists"/>
        </authorList>
    </citation>
    <scope>IDENTIFICATION</scope>
</reference>
<dbReference type="HOGENOM" id="CLU_2695440_0_0_1"/>
<proteinExistence type="predicted"/>
<dbReference type="EnsemblProtists" id="EOD06241">
    <property type="protein sequence ID" value="EOD06241"/>
    <property type="gene ID" value="EMIHUDRAFT_259015"/>
</dbReference>
<dbReference type="Proteomes" id="UP000013827">
    <property type="component" value="Unassembled WGS sequence"/>
</dbReference>
<evidence type="ECO:0000313" key="2">
    <source>
        <dbReference type="Proteomes" id="UP000013827"/>
    </source>
</evidence>
<dbReference type="KEGG" id="ehx:EMIHUDRAFT_259015"/>
<evidence type="ECO:0000313" key="1">
    <source>
        <dbReference type="EnsemblProtists" id="EOD06241"/>
    </source>
</evidence>
<dbReference type="Gene3D" id="3.30.540.10">
    <property type="entry name" value="Fructose-1,6-Bisphosphatase, subunit A, domain 1"/>
    <property type="match status" value="1"/>
</dbReference>
<keyword evidence="2" id="KW-1185">Reference proteome</keyword>
<dbReference type="RefSeq" id="XP_005758670.1">
    <property type="nucleotide sequence ID" value="XM_005758613.1"/>
</dbReference>
<dbReference type="PaxDb" id="2903-EOD06241"/>
<reference evidence="2" key="1">
    <citation type="journal article" date="2013" name="Nature">
        <title>Pan genome of the phytoplankton Emiliania underpins its global distribution.</title>
        <authorList>
            <person name="Read B.A."/>
            <person name="Kegel J."/>
            <person name="Klute M.J."/>
            <person name="Kuo A."/>
            <person name="Lefebvre S.C."/>
            <person name="Maumus F."/>
            <person name="Mayer C."/>
            <person name="Miller J."/>
            <person name="Monier A."/>
            <person name="Salamov A."/>
            <person name="Young J."/>
            <person name="Aguilar M."/>
            <person name="Claverie J.M."/>
            <person name="Frickenhaus S."/>
            <person name="Gonzalez K."/>
            <person name="Herman E.K."/>
            <person name="Lin Y.C."/>
            <person name="Napier J."/>
            <person name="Ogata H."/>
            <person name="Sarno A.F."/>
            <person name="Shmutz J."/>
            <person name="Schroeder D."/>
            <person name="de Vargas C."/>
            <person name="Verret F."/>
            <person name="von Dassow P."/>
            <person name="Valentin K."/>
            <person name="Van de Peer Y."/>
            <person name="Wheeler G."/>
            <person name="Dacks J.B."/>
            <person name="Delwiche C.F."/>
            <person name="Dyhrman S.T."/>
            <person name="Glockner G."/>
            <person name="John U."/>
            <person name="Richards T."/>
            <person name="Worden A.Z."/>
            <person name="Zhang X."/>
            <person name="Grigoriev I.V."/>
            <person name="Allen A.E."/>
            <person name="Bidle K."/>
            <person name="Borodovsky M."/>
            <person name="Bowler C."/>
            <person name="Brownlee C."/>
            <person name="Cock J.M."/>
            <person name="Elias M."/>
            <person name="Gladyshev V.N."/>
            <person name="Groth M."/>
            <person name="Guda C."/>
            <person name="Hadaegh A."/>
            <person name="Iglesias-Rodriguez M.D."/>
            <person name="Jenkins J."/>
            <person name="Jones B.M."/>
            <person name="Lawson T."/>
            <person name="Leese F."/>
            <person name="Lindquist E."/>
            <person name="Lobanov A."/>
            <person name="Lomsadze A."/>
            <person name="Malik S.B."/>
            <person name="Marsh M.E."/>
            <person name="Mackinder L."/>
            <person name="Mock T."/>
            <person name="Mueller-Roeber B."/>
            <person name="Pagarete A."/>
            <person name="Parker M."/>
            <person name="Probert I."/>
            <person name="Quesneville H."/>
            <person name="Raines C."/>
            <person name="Rensing S.A."/>
            <person name="Riano-Pachon D.M."/>
            <person name="Richier S."/>
            <person name="Rokitta S."/>
            <person name="Shiraiwa Y."/>
            <person name="Soanes D.M."/>
            <person name="van der Giezen M."/>
            <person name="Wahlund T.M."/>
            <person name="Williams B."/>
            <person name="Wilson W."/>
            <person name="Wolfe G."/>
            <person name="Wurch L.L."/>
        </authorList>
    </citation>
    <scope>NUCLEOTIDE SEQUENCE</scope>
</reference>
<protein>
    <submittedName>
        <fullName evidence="1">Uncharacterized protein</fullName>
    </submittedName>
</protein>
<dbReference type="GeneID" id="17252391"/>
<name>A0A0D3I4Q6_EMIH1</name>
<accession>A0A0D3I4Q6</accession>
<sequence>MPEARTTRGSVEDVSAEQDFMNLGRWLMENTSDKEARRAACLTVLMAQLGLACKATSRACAKAGIAGLFGLAGE</sequence>
<organism evidence="1 2">
    <name type="scientific">Emiliania huxleyi (strain CCMP1516)</name>
    <dbReference type="NCBI Taxonomy" id="280463"/>
    <lineage>
        <taxon>Eukaryota</taxon>
        <taxon>Haptista</taxon>
        <taxon>Haptophyta</taxon>
        <taxon>Prymnesiophyceae</taxon>
        <taxon>Isochrysidales</taxon>
        <taxon>Noelaerhabdaceae</taxon>
        <taxon>Emiliania</taxon>
    </lineage>
</organism>